<feature type="domain" description="Aerobactin siderophore biosynthesis IucA/IucC-like C-terminal" evidence="4">
    <location>
        <begin position="430"/>
        <end position="589"/>
    </location>
</feature>
<dbReference type="EMBL" id="BMHQ01000002">
    <property type="protein sequence ID" value="GGE06529.1"/>
    <property type="molecule type" value="Genomic_DNA"/>
</dbReference>
<dbReference type="Gene3D" id="6.10.250.3370">
    <property type="match status" value="1"/>
</dbReference>
<dbReference type="Pfam" id="PF06276">
    <property type="entry name" value="FhuF"/>
    <property type="match status" value="1"/>
</dbReference>
<reference evidence="5" key="2">
    <citation type="submission" date="2020-09" db="EMBL/GenBank/DDBJ databases">
        <authorList>
            <person name="Sun Q."/>
            <person name="Zhou Y."/>
        </authorList>
    </citation>
    <scope>NUCLEOTIDE SEQUENCE</scope>
    <source>
        <strain evidence="5">CGMCC 1.15179</strain>
    </source>
</reference>
<organism evidence="5 6">
    <name type="scientific">Marinithermofilum abyssi</name>
    <dbReference type="NCBI Taxonomy" id="1571185"/>
    <lineage>
        <taxon>Bacteria</taxon>
        <taxon>Bacillati</taxon>
        <taxon>Bacillota</taxon>
        <taxon>Bacilli</taxon>
        <taxon>Bacillales</taxon>
        <taxon>Thermoactinomycetaceae</taxon>
        <taxon>Marinithermofilum</taxon>
    </lineage>
</organism>
<dbReference type="GO" id="GO:0016881">
    <property type="term" value="F:acid-amino acid ligase activity"/>
    <property type="evidence" value="ECO:0007669"/>
    <property type="project" value="UniProtKB-ARBA"/>
</dbReference>
<reference evidence="5" key="1">
    <citation type="journal article" date="2014" name="Int. J. Syst. Evol. Microbiol.">
        <title>Complete genome sequence of Corynebacterium casei LMG S-19264T (=DSM 44701T), isolated from a smear-ripened cheese.</title>
        <authorList>
            <consortium name="US DOE Joint Genome Institute (JGI-PGF)"/>
            <person name="Walter F."/>
            <person name="Albersmeier A."/>
            <person name="Kalinowski J."/>
            <person name="Ruckert C."/>
        </authorList>
    </citation>
    <scope>NUCLEOTIDE SEQUENCE</scope>
    <source>
        <strain evidence="5">CGMCC 1.15179</strain>
    </source>
</reference>
<feature type="domain" description="Aerobactin siderophore biosynthesis IucA/IucC N-terminal" evidence="3">
    <location>
        <begin position="172"/>
        <end position="397"/>
    </location>
</feature>
<dbReference type="AlphaFoldDB" id="A0A8J2VE75"/>
<comment type="similarity">
    <text evidence="2">Belongs to the IucA/IucC family.</text>
</comment>
<dbReference type="Gene3D" id="1.10.510.40">
    <property type="match status" value="1"/>
</dbReference>
<evidence type="ECO:0000256" key="1">
    <source>
        <dbReference type="ARBA" id="ARBA00004924"/>
    </source>
</evidence>
<keyword evidence="6" id="KW-1185">Reference proteome</keyword>
<comment type="caution">
    <text evidence="5">The sequence shown here is derived from an EMBL/GenBank/DDBJ whole genome shotgun (WGS) entry which is preliminary data.</text>
</comment>
<dbReference type="PANTHER" id="PTHR34384">
    <property type="entry name" value="L-2,3-DIAMINOPROPANOATE--CITRATE LIGASE"/>
    <property type="match status" value="1"/>
</dbReference>
<dbReference type="InterPro" id="IPR007310">
    <property type="entry name" value="Aerobactin_biosyn_IucA/IucC_N"/>
</dbReference>
<dbReference type="GO" id="GO:0019290">
    <property type="term" value="P:siderophore biosynthetic process"/>
    <property type="evidence" value="ECO:0007669"/>
    <property type="project" value="InterPro"/>
</dbReference>
<gene>
    <name evidence="5" type="ORF">GCM10011571_04570</name>
</gene>
<evidence type="ECO:0000259" key="4">
    <source>
        <dbReference type="Pfam" id="PF06276"/>
    </source>
</evidence>
<evidence type="ECO:0000313" key="5">
    <source>
        <dbReference type="EMBL" id="GGE06529.1"/>
    </source>
</evidence>
<evidence type="ECO:0000313" key="6">
    <source>
        <dbReference type="Proteomes" id="UP000625210"/>
    </source>
</evidence>
<evidence type="ECO:0000256" key="2">
    <source>
        <dbReference type="ARBA" id="ARBA00007832"/>
    </source>
</evidence>
<accession>A0A8J2VE75</accession>
<evidence type="ECO:0000259" key="3">
    <source>
        <dbReference type="Pfam" id="PF04183"/>
    </source>
</evidence>
<sequence length="604" mass="69101">MDTDTTQTLHSRAVAEQAAVRRLLNTYLRETGVSDPRVSPRDPVVQDLPGHVWKEARRWGEWMRVDLPSTGRVIFGMLHYLSPFGHHDYGIRFWLASSPGAAVQQLSPFPDVAKILLEELAQGEEDGDLARVRVESLLKQVENSIQKTARYLKEGKPVFSWEDLKPRVLTRQSEQSLLFGHPFHPTPKSSEGFSADDLALYAPELGADFRLHYFAVHPDRIKEEFLVDADLYPASVSEGARFRLGETAAHFQLLPCHPWQAEFLKKQSAFRQWMEAGDIMELGPLGEPVYPTSSVRTVCDPDHGLQWKLPINVRITNFVRVNPLEHLQRSLDASRVVMNRRTGWKFPDFHVLAETGYRTIQARTPEEEKLVESFSVLFREHPFVQKDAGAMVVASLLEERGRALEPAIIQALRNAGGEKGVPLSASLMQTWFRRYLDRFLKPVLAVWIHDGISLEAHVQNTMVHLEEGWPAGVYIRDMEGVSISRERAEELDFYGVLSERSPVLYSDEEAWSRLKYYVLTNHLGHVIHILAYYGQRDELELWSGVREALAEWKELHTERGSRYIRDLLENPALPAKANLISRFQERGERPSYIPVPNPIREVAR</sequence>
<dbReference type="Proteomes" id="UP000625210">
    <property type="component" value="Unassembled WGS sequence"/>
</dbReference>
<dbReference type="InterPro" id="IPR037455">
    <property type="entry name" value="LucA/IucC-like"/>
</dbReference>
<dbReference type="PANTHER" id="PTHR34384:SF5">
    <property type="entry name" value="L-2,3-DIAMINOPROPANOATE--CITRATE LIGASE"/>
    <property type="match status" value="1"/>
</dbReference>
<dbReference type="InterPro" id="IPR022770">
    <property type="entry name" value="IucA/IucC-like_C"/>
</dbReference>
<dbReference type="RefSeq" id="WP_188646320.1">
    <property type="nucleotide sequence ID" value="NZ_BMHQ01000002.1"/>
</dbReference>
<proteinExistence type="inferred from homology"/>
<dbReference type="Pfam" id="PF04183">
    <property type="entry name" value="IucA_IucC"/>
    <property type="match status" value="1"/>
</dbReference>
<protein>
    <submittedName>
        <fullName evidence="5">Siderophore biosynthesis protein SbnE</fullName>
    </submittedName>
</protein>
<name>A0A8J2VE75_9BACL</name>
<comment type="pathway">
    <text evidence="1">Siderophore biosynthesis.</text>
</comment>